<reference evidence="1 2" key="1">
    <citation type="submission" date="2015-10" db="EMBL/GenBank/DDBJ databases">
        <title>Conservation of the essential genome among Caulobacter and Brevundimonas species.</title>
        <authorList>
            <person name="Scott D."/>
            <person name="Ely B."/>
        </authorList>
    </citation>
    <scope>NUCLEOTIDE SEQUENCE [LARGE SCALE GENOMIC DNA]</scope>
    <source>
        <strain evidence="1 2">CB4</strain>
    </source>
</reference>
<dbReference type="RefSeq" id="WP_062146777.1">
    <property type="nucleotide sequence ID" value="NZ_CP013002.1"/>
</dbReference>
<dbReference type="PIRSF" id="PIRSF008502">
    <property type="entry name" value="UCP008502"/>
    <property type="match status" value="1"/>
</dbReference>
<dbReference type="PANTHER" id="PTHR36439">
    <property type="entry name" value="BLL4334 PROTEIN"/>
    <property type="match status" value="1"/>
</dbReference>
<protein>
    <recommendedName>
        <fullName evidence="3">DUF1697 domain-containing protein</fullName>
    </recommendedName>
</protein>
<dbReference type="PANTHER" id="PTHR36439:SF1">
    <property type="entry name" value="DUF1697 DOMAIN-CONTAINING PROTEIN"/>
    <property type="match status" value="1"/>
</dbReference>
<dbReference type="Proteomes" id="UP000056905">
    <property type="component" value="Chromosome"/>
</dbReference>
<accession>A0A0N7JHK0</accession>
<evidence type="ECO:0000313" key="1">
    <source>
        <dbReference type="EMBL" id="ALL13610.1"/>
    </source>
</evidence>
<dbReference type="STRING" id="69395.AQ619_09740"/>
<dbReference type="Gene3D" id="3.30.70.1280">
    <property type="entry name" value="SP0830-like domains"/>
    <property type="match status" value="1"/>
</dbReference>
<dbReference type="Pfam" id="PF08002">
    <property type="entry name" value="DUF1697"/>
    <property type="match status" value="1"/>
</dbReference>
<organism evidence="1 2">
    <name type="scientific">Caulobacter henricii</name>
    <dbReference type="NCBI Taxonomy" id="69395"/>
    <lineage>
        <taxon>Bacteria</taxon>
        <taxon>Pseudomonadati</taxon>
        <taxon>Pseudomonadota</taxon>
        <taxon>Alphaproteobacteria</taxon>
        <taxon>Caulobacterales</taxon>
        <taxon>Caulobacteraceae</taxon>
        <taxon>Caulobacter</taxon>
    </lineage>
</organism>
<dbReference type="InterPro" id="IPR012545">
    <property type="entry name" value="DUF1697"/>
</dbReference>
<dbReference type="KEGG" id="chq:AQ619_09740"/>
<dbReference type="OrthoDB" id="9806494at2"/>
<sequence length="191" mass="20443">MTTHIALLRSVSPGGQKPIETETFVALLTDLGLPNARAVSGAGNLVFDSPDRTGAELQAFLETEIQSRLGLRTDVYVRSAQAWAAIISANPFVEFAESDPGLLMTLFLKDPPDKKIIGALRTKLSEGQQLRVESRQFYVTYPTGLGGSKFGNSTVEKALATRITSRSWTVVQAIGADLVGESADFAPASSQ</sequence>
<dbReference type="EMBL" id="CP013002">
    <property type="protein sequence ID" value="ALL13610.1"/>
    <property type="molecule type" value="Genomic_DNA"/>
</dbReference>
<dbReference type="AlphaFoldDB" id="A0A0N7JHK0"/>
<dbReference type="SUPFAM" id="SSF160379">
    <property type="entry name" value="SP0830-like"/>
    <property type="match status" value="1"/>
</dbReference>
<name>A0A0N7JHK0_9CAUL</name>
<proteinExistence type="predicted"/>
<keyword evidence="2" id="KW-1185">Reference proteome</keyword>
<gene>
    <name evidence="1" type="ORF">AQ619_09740</name>
</gene>
<evidence type="ECO:0008006" key="3">
    <source>
        <dbReference type="Google" id="ProtNLM"/>
    </source>
</evidence>
<evidence type="ECO:0000313" key="2">
    <source>
        <dbReference type="Proteomes" id="UP000056905"/>
    </source>
</evidence>